<evidence type="ECO:0000313" key="7">
    <source>
        <dbReference type="EMBL" id="NIR75918.1"/>
    </source>
</evidence>
<dbReference type="PANTHER" id="PTHR18895:SF74">
    <property type="entry name" value="MTRF1L RELEASE FACTOR GLUTAMINE METHYLTRANSFERASE"/>
    <property type="match status" value="1"/>
</dbReference>
<dbReference type="InterPro" id="IPR004556">
    <property type="entry name" value="HemK-like"/>
</dbReference>
<evidence type="ECO:0000313" key="8">
    <source>
        <dbReference type="Proteomes" id="UP000702544"/>
    </source>
</evidence>
<dbReference type="CDD" id="cd02440">
    <property type="entry name" value="AdoMet_MTases"/>
    <property type="match status" value="1"/>
</dbReference>
<dbReference type="InterPro" id="IPR007848">
    <property type="entry name" value="Small_mtfrase_dom"/>
</dbReference>
<dbReference type="InterPro" id="IPR019874">
    <property type="entry name" value="RF_methyltr_PrmC"/>
</dbReference>
<keyword evidence="2 7" id="KW-0489">Methyltransferase</keyword>
<proteinExistence type="predicted"/>
<accession>A0AAE5CCH0</accession>
<evidence type="ECO:0000256" key="3">
    <source>
        <dbReference type="ARBA" id="ARBA00022679"/>
    </source>
</evidence>
<dbReference type="Gene3D" id="3.40.50.150">
    <property type="entry name" value="Vaccinia Virus protein VP39"/>
    <property type="match status" value="1"/>
</dbReference>
<dbReference type="NCBIfam" id="TIGR00536">
    <property type="entry name" value="hemK_fam"/>
    <property type="match status" value="1"/>
</dbReference>
<evidence type="ECO:0000256" key="4">
    <source>
        <dbReference type="ARBA" id="ARBA00022691"/>
    </source>
</evidence>
<keyword evidence="3 7" id="KW-0808">Transferase</keyword>
<dbReference type="Pfam" id="PF05175">
    <property type="entry name" value="MTS"/>
    <property type="match status" value="1"/>
</dbReference>
<dbReference type="GO" id="GO:0003676">
    <property type="term" value="F:nucleic acid binding"/>
    <property type="evidence" value="ECO:0007669"/>
    <property type="project" value="InterPro"/>
</dbReference>
<dbReference type="SUPFAM" id="SSF53335">
    <property type="entry name" value="S-adenosyl-L-methionine-dependent methyltransferases"/>
    <property type="match status" value="1"/>
</dbReference>
<protein>
    <recommendedName>
        <fullName evidence="1">peptide chain release factor N(5)-glutamine methyltransferase</fullName>
        <ecNumber evidence="1">2.1.1.297</ecNumber>
    </recommendedName>
</protein>
<dbReference type="InterPro" id="IPR002052">
    <property type="entry name" value="DNA_methylase_N6_adenine_CS"/>
</dbReference>
<dbReference type="InterPro" id="IPR029063">
    <property type="entry name" value="SAM-dependent_MTases_sf"/>
</dbReference>
<dbReference type="PRINTS" id="PR00507">
    <property type="entry name" value="N12N6MTFRASE"/>
</dbReference>
<name>A0AAE5CCH0_9BACT</name>
<feature type="non-terminal residue" evidence="7">
    <location>
        <position position="1"/>
    </location>
</feature>
<organism evidence="7 8">
    <name type="scientific">Candidatus Kutchimonas denitrificans</name>
    <dbReference type="NCBI Taxonomy" id="3056748"/>
    <lineage>
        <taxon>Bacteria</taxon>
        <taxon>Pseudomonadati</taxon>
        <taxon>Gemmatimonadota</taxon>
        <taxon>Gemmatimonadia</taxon>
        <taxon>Candidatus Palauibacterales</taxon>
        <taxon>Candidatus Palauibacteraceae</taxon>
        <taxon>Candidatus Kutchimonas</taxon>
    </lineage>
</organism>
<comment type="catalytic activity">
    <reaction evidence="5">
        <text>L-glutaminyl-[peptide chain release factor] + S-adenosyl-L-methionine = N(5)-methyl-L-glutaminyl-[peptide chain release factor] + S-adenosyl-L-homocysteine + H(+)</text>
        <dbReference type="Rhea" id="RHEA:42896"/>
        <dbReference type="Rhea" id="RHEA-COMP:10271"/>
        <dbReference type="Rhea" id="RHEA-COMP:10272"/>
        <dbReference type="ChEBI" id="CHEBI:15378"/>
        <dbReference type="ChEBI" id="CHEBI:30011"/>
        <dbReference type="ChEBI" id="CHEBI:57856"/>
        <dbReference type="ChEBI" id="CHEBI:59789"/>
        <dbReference type="ChEBI" id="CHEBI:61891"/>
        <dbReference type="EC" id="2.1.1.297"/>
    </reaction>
</comment>
<sequence length="184" mass="19415">DTEILVEEALQFLDGPGRVLDIGVGSGAIAIALAHEKPQVRVRGIDISPDAVAVAAENARLNGVAERTEFVVGCLAEFGAGPYDLIVSNPPYIRQADLDALMPEVRDYEPTGALDGGSDGLDAYRAIAQQAPGQLKPGGRLLVEIGIEQESEVAQLFTDAGFVDIQIRNDYAGIPRVVTGMKSS</sequence>
<evidence type="ECO:0000259" key="6">
    <source>
        <dbReference type="Pfam" id="PF05175"/>
    </source>
</evidence>
<evidence type="ECO:0000256" key="1">
    <source>
        <dbReference type="ARBA" id="ARBA00012771"/>
    </source>
</evidence>
<reference evidence="7 8" key="1">
    <citation type="submission" date="2020-01" db="EMBL/GenBank/DDBJ databases">
        <title>Genomes assembled from Gulf of Kutch pelagic sediment metagenomes.</title>
        <authorList>
            <person name="Chandrashekar M."/>
            <person name="Mahajan M.S."/>
            <person name="Dave K.J."/>
            <person name="Vatsa P."/>
            <person name="Nathani N.M."/>
        </authorList>
    </citation>
    <scope>NUCLEOTIDE SEQUENCE [LARGE SCALE GENOMIC DNA]</scope>
    <source>
        <strain evidence="7">KS3-K002</strain>
    </source>
</reference>
<dbReference type="GO" id="GO:0032259">
    <property type="term" value="P:methylation"/>
    <property type="evidence" value="ECO:0007669"/>
    <property type="project" value="UniProtKB-KW"/>
</dbReference>
<dbReference type="Proteomes" id="UP000702544">
    <property type="component" value="Unassembled WGS sequence"/>
</dbReference>
<dbReference type="NCBIfam" id="TIGR03534">
    <property type="entry name" value="RF_mod_PrmC"/>
    <property type="match status" value="1"/>
</dbReference>
<evidence type="ECO:0000256" key="5">
    <source>
        <dbReference type="ARBA" id="ARBA00048391"/>
    </source>
</evidence>
<evidence type="ECO:0000256" key="2">
    <source>
        <dbReference type="ARBA" id="ARBA00022603"/>
    </source>
</evidence>
<gene>
    <name evidence="7" type="primary">prmC</name>
    <name evidence="7" type="ORF">GWO12_12530</name>
</gene>
<keyword evidence="4" id="KW-0949">S-adenosyl-L-methionine</keyword>
<dbReference type="EMBL" id="JAACAK010000102">
    <property type="protein sequence ID" value="NIR75918.1"/>
    <property type="molecule type" value="Genomic_DNA"/>
</dbReference>
<dbReference type="EC" id="2.1.1.297" evidence="1"/>
<dbReference type="InterPro" id="IPR050320">
    <property type="entry name" value="N5-glutamine_MTase"/>
</dbReference>
<comment type="caution">
    <text evidence="7">The sequence shown here is derived from an EMBL/GenBank/DDBJ whole genome shotgun (WGS) entry which is preliminary data.</text>
</comment>
<feature type="domain" description="Methyltransferase small" evidence="6">
    <location>
        <begin position="15"/>
        <end position="97"/>
    </location>
</feature>
<dbReference type="PANTHER" id="PTHR18895">
    <property type="entry name" value="HEMK METHYLTRANSFERASE"/>
    <property type="match status" value="1"/>
</dbReference>
<dbReference type="GO" id="GO:0102559">
    <property type="term" value="F:peptide chain release factor N(5)-glutamine methyltransferase activity"/>
    <property type="evidence" value="ECO:0007669"/>
    <property type="project" value="UniProtKB-EC"/>
</dbReference>
<dbReference type="AlphaFoldDB" id="A0AAE5CCH0"/>
<dbReference type="PROSITE" id="PS00092">
    <property type="entry name" value="N6_MTASE"/>
    <property type="match status" value="1"/>
</dbReference>